<evidence type="ECO:0000313" key="9">
    <source>
        <dbReference type="Proteomes" id="UP000266389"/>
    </source>
</evidence>
<dbReference type="InterPro" id="IPR044878">
    <property type="entry name" value="UbiA_sf"/>
</dbReference>
<feature type="transmembrane region" description="Helical" evidence="7">
    <location>
        <begin position="155"/>
        <end position="176"/>
    </location>
</feature>
<dbReference type="GO" id="GO:0015995">
    <property type="term" value="P:chlorophyll biosynthetic process"/>
    <property type="evidence" value="ECO:0007669"/>
    <property type="project" value="UniProtKB-KW"/>
</dbReference>
<feature type="transmembrane region" description="Helical" evidence="7">
    <location>
        <begin position="127"/>
        <end position="143"/>
    </location>
</feature>
<reference evidence="8 9" key="1">
    <citation type="journal article" date="2011" name="ISME J.">
        <title>Community ecology of hot spring cyanobacterial mats: predominant populations and their functional potential.</title>
        <authorList>
            <person name="Klatt C.G."/>
            <person name="Wood J.M."/>
            <person name="Rusch D.B."/>
            <person name="Bateson M.M."/>
            <person name="Hamamura N."/>
            <person name="Heidelberg J.F."/>
            <person name="Grossman A.R."/>
            <person name="Bhaya D."/>
            <person name="Cohan F.M."/>
            <person name="Kuhl M."/>
            <person name="Bryant D.A."/>
            <person name="Ward D.M."/>
        </authorList>
    </citation>
    <scope>NUCLEOTIDE SEQUENCE [LARGE SCALE GENOMIC DNA]</scope>
    <source>
        <strain evidence="8">OS</strain>
    </source>
</reference>
<dbReference type="EMBL" id="PHFL01000067">
    <property type="protein sequence ID" value="RFM23284.1"/>
    <property type="molecule type" value="Genomic_DNA"/>
</dbReference>
<evidence type="ECO:0000256" key="6">
    <source>
        <dbReference type="ARBA" id="ARBA00023171"/>
    </source>
</evidence>
<feature type="transmembrane region" description="Helical" evidence="7">
    <location>
        <begin position="99"/>
        <end position="120"/>
    </location>
</feature>
<accession>A0A395M048</accession>
<evidence type="ECO:0000256" key="2">
    <source>
        <dbReference type="ARBA" id="ARBA00022475"/>
    </source>
</evidence>
<dbReference type="AlphaFoldDB" id="A0A395M048"/>
<organism evidence="8 9">
    <name type="scientific">Candidatus Thermochlorobacter aerophilus</name>
    <dbReference type="NCBI Taxonomy" id="1868324"/>
    <lineage>
        <taxon>Bacteria</taxon>
        <taxon>Pseudomonadati</taxon>
        <taxon>Chlorobiota</taxon>
        <taxon>Chlorobiia</taxon>
        <taxon>Chlorobiales</taxon>
        <taxon>Candidatus Thermochlorobacteriaceae</taxon>
        <taxon>Candidatus Thermochlorobacter</taxon>
    </lineage>
</organism>
<dbReference type="PANTHER" id="PTHR42723">
    <property type="entry name" value="CHLOROPHYLL SYNTHASE"/>
    <property type="match status" value="1"/>
</dbReference>
<dbReference type="PANTHER" id="PTHR42723:SF1">
    <property type="entry name" value="CHLOROPHYLL SYNTHASE, CHLOROPLASTIC"/>
    <property type="match status" value="1"/>
</dbReference>
<dbReference type="Proteomes" id="UP000266389">
    <property type="component" value="Unassembled WGS sequence"/>
</dbReference>
<feature type="transmembrane region" description="Helical" evidence="7">
    <location>
        <begin position="183"/>
        <end position="201"/>
    </location>
</feature>
<dbReference type="Gene3D" id="1.20.120.1780">
    <property type="entry name" value="UbiA prenyltransferase"/>
    <property type="match status" value="1"/>
</dbReference>
<evidence type="ECO:0000256" key="5">
    <source>
        <dbReference type="ARBA" id="ARBA00023136"/>
    </source>
</evidence>
<comment type="caution">
    <text evidence="8">The sequence shown here is derived from an EMBL/GenBank/DDBJ whole genome shotgun (WGS) entry which is preliminary data.</text>
</comment>
<keyword evidence="2" id="KW-1003">Cell membrane</keyword>
<feature type="transmembrane region" description="Helical" evidence="7">
    <location>
        <begin position="52"/>
        <end position="70"/>
    </location>
</feature>
<evidence type="ECO:0000256" key="7">
    <source>
        <dbReference type="SAM" id="Phobius"/>
    </source>
</evidence>
<keyword evidence="3 7" id="KW-0812">Transmembrane</keyword>
<dbReference type="Pfam" id="PF01040">
    <property type="entry name" value="UbiA"/>
    <property type="match status" value="1"/>
</dbReference>
<dbReference type="NCBIfam" id="TIGR01476">
    <property type="entry name" value="chlor_syn_BchG"/>
    <property type="match status" value="1"/>
</dbReference>
<feature type="transmembrane region" description="Helical" evidence="7">
    <location>
        <begin position="23"/>
        <end position="45"/>
    </location>
</feature>
<keyword evidence="6" id="KW-0149">Chlorophyll biosynthesis</keyword>
<proteinExistence type="predicted"/>
<gene>
    <name evidence="8" type="ORF">D0433_11465</name>
</gene>
<dbReference type="InterPro" id="IPR006372">
    <property type="entry name" value="Chl_synth"/>
</dbReference>
<keyword evidence="5 7" id="KW-0472">Membrane</keyword>
<feature type="transmembrane region" description="Helical" evidence="7">
    <location>
        <begin position="252"/>
        <end position="272"/>
    </location>
</feature>
<evidence type="ECO:0000256" key="4">
    <source>
        <dbReference type="ARBA" id="ARBA00022989"/>
    </source>
</evidence>
<dbReference type="InterPro" id="IPR050475">
    <property type="entry name" value="Prenyltransferase_related"/>
</dbReference>
<sequence length="334" mass="36799">MNRPAHLPFFEKVKAHLELLDPITWVGVLQGIVCGAIASGALTMSWESIGRFGLLTLLFGPLGTGFSQSLNDYFDRDLDRINEPTRPIPSGRLSEREALINWLTVGALAIVVSIILSLQLEPTRGRILLGLTAFGLVLGYIYSAPPIKLKTNVLLSAPAVGIGYSLITWIAGNIIYSDLRPEVLAMAIINALVAIGLIFLNDFKSIEGDKAKGLKSLPVMIGVRSTYLVSFLIIDLPLIWFVYLMKAWGFEFMFYFSLLSLAIIIVMQILLYRDPEDGARALDIAVQQTGLRNVVGKSEAKAHRSYLRYLVVNNGLYVLNVIVASFFIAQKPLA</sequence>
<evidence type="ECO:0000313" key="8">
    <source>
        <dbReference type="EMBL" id="RFM23284.1"/>
    </source>
</evidence>
<comment type="subcellular location">
    <subcellularLocation>
        <location evidence="1">Membrane</location>
        <topology evidence="1">Multi-pass membrane protein</topology>
    </subcellularLocation>
</comment>
<protein>
    <submittedName>
        <fullName evidence="8">Bacteriochlorophyll c synthase</fullName>
    </submittedName>
</protein>
<dbReference type="InterPro" id="IPR000537">
    <property type="entry name" value="UbiA_prenyltransferase"/>
</dbReference>
<feature type="transmembrane region" description="Helical" evidence="7">
    <location>
        <begin position="306"/>
        <end position="329"/>
    </location>
</feature>
<feature type="transmembrane region" description="Helical" evidence="7">
    <location>
        <begin position="221"/>
        <end position="245"/>
    </location>
</feature>
<evidence type="ECO:0000256" key="3">
    <source>
        <dbReference type="ARBA" id="ARBA00022692"/>
    </source>
</evidence>
<evidence type="ECO:0000256" key="1">
    <source>
        <dbReference type="ARBA" id="ARBA00004141"/>
    </source>
</evidence>
<dbReference type="GO" id="GO:0016765">
    <property type="term" value="F:transferase activity, transferring alkyl or aryl (other than methyl) groups"/>
    <property type="evidence" value="ECO:0007669"/>
    <property type="project" value="InterPro"/>
</dbReference>
<dbReference type="GO" id="GO:0016020">
    <property type="term" value="C:membrane"/>
    <property type="evidence" value="ECO:0007669"/>
    <property type="project" value="UniProtKB-SubCell"/>
</dbReference>
<dbReference type="Gene3D" id="1.10.357.140">
    <property type="entry name" value="UbiA prenyltransferase"/>
    <property type="match status" value="1"/>
</dbReference>
<name>A0A395M048_9BACT</name>
<keyword evidence="4 7" id="KW-1133">Transmembrane helix</keyword>